<organism evidence="1 2">
    <name type="scientific">Oikopleura dioica</name>
    <name type="common">Tunicate</name>
    <dbReference type="NCBI Taxonomy" id="34765"/>
    <lineage>
        <taxon>Eukaryota</taxon>
        <taxon>Metazoa</taxon>
        <taxon>Chordata</taxon>
        <taxon>Tunicata</taxon>
        <taxon>Appendicularia</taxon>
        <taxon>Copelata</taxon>
        <taxon>Oikopleuridae</taxon>
        <taxon>Oikopleura</taxon>
    </lineage>
</organism>
<protein>
    <submittedName>
        <fullName evidence="1">Oidioi.mRNA.OKI2018_I69.PAR.g12957.t1.cds</fullName>
    </submittedName>
</protein>
<dbReference type="EMBL" id="OU015568">
    <property type="protein sequence ID" value="CAG5091298.1"/>
    <property type="molecule type" value="Genomic_DNA"/>
</dbReference>
<evidence type="ECO:0000313" key="2">
    <source>
        <dbReference type="Proteomes" id="UP001158576"/>
    </source>
</evidence>
<keyword evidence="2" id="KW-1185">Reference proteome</keyword>
<evidence type="ECO:0000313" key="1">
    <source>
        <dbReference type="EMBL" id="CAG5091298.1"/>
    </source>
</evidence>
<dbReference type="Proteomes" id="UP001158576">
    <property type="component" value="Chromosome PAR"/>
</dbReference>
<proteinExistence type="predicted"/>
<reference evidence="1 2" key="1">
    <citation type="submission" date="2021-04" db="EMBL/GenBank/DDBJ databases">
        <authorList>
            <person name="Bliznina A."/>
        </authorList>
    </citation>
    <scope>NUCLEOTIDE SEQUENCE [LARGE SCALE GENOMIC DNA]</scope>
</reference>
<name>A0ABN7S2M0_OIKDI</name>
<gene>
    <name evidence="1" type="ORF">OKIOD_LOCUS4515</name>
</gene>
<accession>A0ABN7S2M0</accession>
<sequence>MRGILDVLQHIDNTFEKNVRKVEIVSFWDKDSYDHSLFDLSRDTIKKYEAEWGAKVTYVKPEDWNSEEYAEFYLEVENAVYRKIDAENHVN</sequence>